<reference evidence="2 3" key="1">
    <citation type="journal article" date="2018" name="Plant J.">
        <title>Genome sequences of Chlorella sorokiniana UTEX 1602 and Micractinium conductrix SAG 241.80: implications to maltose excretion by a green alga.</title>
        <authorList>
            <person name="Arriola M.B."/>
            <person name="Velmurugan N."/>
            <person name="Zhang Y."/>
            <person name="Plunkett M.H."/>
            <person name="Hondzo H."/>
            <person name="Barney B.M."/>
        </authorList>
    </citation>
    <scope>NUCLEOTIDE SEQUENCE [LARGE SCALE GENOMIC DNA]</scope>
    <source>
        <strain evidence="3">UTEX 1602</strain>
    </source>
</reference>
<protein>
    <submittedName>
        <fullName evidence="2">Phosphoglycerate mutase family isoform 1</fullName>
    </submittedName>
</protein>
<evidence type="ECO:0000313" key="2">
    <source>
        <dbReference type="EMBL" id="PRW57232.1"/>
    </source>
</evidence>
<dbReference type="Proteomes" id="UP000239899">
    <property type="component" value="Unassembled WGS sequence"/>
</dbReference>
<sequence length="262" mass="27686">MQAVSSRPLLALASCAAAAVALPASPAAASGILQLPIDKLSNSYFLVRAGQSEAEAAGYVLTNPVAKTSTTAGLSKNGKRQIVKETYPALRQLGLDSSCWIWPSITQNAYQTAEVLAALHGVGRNRIVPEFSFLDARGVGELERLPLSEVAAALEAGDALAPTWRPAPNVDGTVHESSADVLVRVRQLLSLLETQYNGDTVVIVSPDSDNLSVLQAAVLGVDLRSHHTYAFAPGEARRLELATGERPEPPTSFACPRPPQCI</sequence>
<gene>
    <name evidence="2" type="ORF">C2E21_4230</name>
</gene>
<dbReference type="Pfam" id="PF00300">
    <property type="entry name" value="His_Phos_1"/>
    <property type="match status" value="1"/>
</dbReference>
<dbReference type="EMBL" id="LHPG02000007">
    <property type="protein sequence ID" value="PRW57232.1"/>
    <property type="molecule type" value="Genomic_DNA"/>
</dbReference>
<evidence type="ECO:0000313" key="3">
    <source>
        <dbReference type="Proteomes" id="UP000239899"/>
    </source>
</evidence>
<dbReference type="Gene3D" id="3.40.50.1240">
    <property type="entry name" value="Phosphoglycerate mutase-like"/>
    <property type="match status" value="1"/>
</dbReference>
<feature type="chain" id="PRO_5015121242" evidence="1">
    <location>
        <begin position="22"/>
        <end position="262"/>
    </location>
</feature>
<organism evidence="2 3">
    <name type="scientific">Chlorella sorokiniana</name>
    <name type="common">Freshwater green alga</name>
    <dbReference type="NCBI Taxonomy" id="3076"/>
    <lineage>
        <taxon>Eukaryota</taxon>
        <taxon>Viridiplantae</taxon>
        <taxon>Chlorophyta</taxon>
        <taxon>core chlorophytes</taxon>
        <taxon>Trebouxiophyceae</taxon>
        <taxon>Chlorellales</taxon>
        <taxon>Chlorellaceae</taxon>
        <taxon>Chlorella clade</taxon>
        <taxon>Chlorella</taxon>
    </lineage>
</organism>
<proteinExistence type="predicted"/>
<name>A0A2P6TT41_CHLSO</name>
<dbReference type="SUPFAM" id="SSF53254">
    <property type="entry name" value="Phosphoglycerate mutase-like"/>
    <property type="match status" value="1"/>
</dbReference>
<dbReference type="InterPro" id="IPR013078">
    <property type="entry name" value="His_Pase_superF_clade-1"/>
</dbReference>
<keyword evidence="3" id="KW-1185">Reference proteome</keyword>
<feature type="signal peptide" evidence="1">
    <location>
        <begin position="1"/>
        <end position="21"/>
    </location>
</feature>
<dbReference type="OrthoDB" id="4531at2759"/>
<dbReference type="AlphaFoldDB" id="A0A2P6TT41"/>
<comment type="caution">
    <text evidence="2">The sequence shown here is derived from an EMBL/GenBank/DDBJ whole genome shotgun (WGS) entry which is preliminary data.</text>
</comment>
<dbReference type="PANTHER" id="PTHR47580">
    <property type="entry name" value="PHOSPHOGLYCERATE MUTASE FAMILY PROTEIN"/>
    <property type="match status" value="1"/>
</dbReference>
<dbReference type="PANTHER" id="PTHR47580:SF1">
    <property type="entry name" value="PHOSPHOGLYCERATE MUTASE FAMILY PROTEIN"/>
    <property type="match status" value="1"/>
</dbReference>
<dbReference type="InterPro" id="IPR029033">
    <property type="entry name" value="His_PPase_superfam"/>
</dbReference>
<keyword evidence="1" id="KW-0732">Signal</keyword>
<accession>A0A2P6TT41</accession>
<evidence type="ECO:0000256" key="1">
    <source>
        <dbReference type="SAM" id="SignalP"/>
    </source>
</evidence>